<sequence length="242" mass="26296">MAELEKPASEPSPNPKSHADHPLMLLHAIGQSAPNATTAIRRPPYKAASTTSSKPPPPPAPTTSSKESLAPRTNTPPLSSAPDRLHGQETWRLAWLRVVSPPHAVSSVALTSTERLSFPGFAANPTFDKATLVLKARLLRMGRGQRCQFYEPVDDTARHIDINIAHLRLVYRCKSRCLRVVSFGGPTMKLLDGTALLAKSFPSGDAFALYSLSRLFAALSREAGTHDHLGTSSYTLEIIRMV</sequence>
<accession>A0A8H6I2G2</accession>
<dbReference type="Proteomes" id="UP000521943">
    <property type="component" value="Unassembled WGS sequence"/>
</dbReference>
<reference evidence="2 3" key="1">
    <citation type="submission" date="2020-07" db="EMBL/GenBank/DDBJ databases">
        <title>Comparative genomics of pyrophilous fungi reveals a link between fire events and developmental genes.</title>
        <authorList>
            <consortium name="DOE Joint Genome Institute"/>
            <person name="Steindorff A.S."/>
            <person name="Carver A."/>
            <person name="Calhoun S."/>
            <person name="Stillman K."/>
            <person name="Liu H."/>
            <person name="Lipzen A."/>
            <person name="Pangilinan J."/>
            <person name="Labutti K."/>
            <person name="Bruns T.D."/>
            <person name="Grigoriev I.V."/>
        </authorList>
    </citation>
    <scope>NUCLEOTIDE SEQUENCE [LARGE SCALE GENOMIC DNA]</scope>
    <source>
        <strain evidence="2 3">CBS 144469</strain>
    </source>
</reference>
<keyword evidence="3" id="KW-1185">Reference proteome</keyword>
<comment type="caution">
    <text evidence="2">The sequence shown here is derived from an EMBL/GenBank/DDBJ whole genome shotgun (WGS) entry which is preliminary data.</text>
</comment>
<proteinExistence type="predicted"/>
<evidence type="ECO:0000256" key="1">
    <source>
        <dbReference type="SAM" id="MobiDB-lite"/>
    </source>
</evidence>
<protein>
    <submittedName>
        <fullName evidence="2">Uncharacterized protein</fullName>
    </submittedName>
</protein>
<gene>
    <name evidence="2" type="ORF">DFP72DRAFT_845636</name>
</gene>
<evidence type="ECO:0000313" key="2">
    <source>
        <dbReference type="EMBL" id="KAF6757693.1"/>
    </source>
</evidence>
<organism evidence="2 3">
    <name type="scientific">Ephemerocybe angulata</name>
    <dbReference type="NCBI Taxonomy" id="980116"/>
    <lineage>
        <taxon>Eukaryota</taxon>
        <taxon>Fungi</taxon>
        <taxon>Dikarya</taxon>
        <taxon>Basidiomycota</taxon>
        <taxon>Agaricomycotina</taxon>
        <taxon>Agaricomycetes</taxon>
        <taxon>Agaricomycetidae</taxon>
        <taxon>Agaricales</taxon>
        <taxon>Agaricineae</taxon>
        <taxon>Psathyrellaceae</taxon>
        <taxon>Ephemerocybe</taxon>
    </lineage>
</organism>
<dbReference type="EMBL" id="JACGCI010000021">
    <property type="protein sequence ID" value="KAF6757693.1"/>
    <property type="molecule type" value="Genomic_DNA"/>
</dbReference>
<dbReference type="AlphaFoldDB" id="A0A8H6I2G2"/>
<name>A0A8H6I2G2_9AGAR</name>
<feature type="region of interest" description="Disordered" evidence="1">
    <location>
        <begin position="1"/>
        <end position="84"/>
    </location>
</feature>
<evidence type="ECO:0000313" key="3">
    <source>
        <dbReference type="Proteomes" id="UP000521943"/>
    </source>
</evidence>